<evidence type="ECO:0000313" key="2">
    <source>
        <dbReference type="EMBL" id="KAG5179354.1"/>
    </source>
</evidence>
<keyword evidence="3" id="KW-1185">Reference proteome</keyword>
<comment type="caution">
    <text evidence="2">The sequence shown here is derived from an EMBL/GenBank/DDBJ whole genome shotgun (WGS) entry which is preliminary data.</text>
</comment>
<reference evidence="2" key="1">
    <citation type="submission" date="2021-02" db="EMBL/GenBank/DDBJ databases">
        <title>First Annotated Genome of the Yellow-green Alga Tribonema minus.</title>
        <authorList>
            <person name="Mahan K.M."/>
        </authorList>
    </citation>
    <scope>NUCLEOTIDE SEQUENCE</scope>
    <source>
        <strain evidence="2">UTEX B ZZ1240</strain>
    </source>
</reference>
<proteinExistence type="predicted"/>
<dbReference type="EMBL" id="JAFCMP010000479">
    <property type="protein sequence ID" value="KAG5179354.1"/>
    <property type="molecule type" value="Genomic_DNA"/>
</dbReference>
<dbReference type="Gene3D" id="3.30.1370.110">
    <property type="match status" value="1"/>
</dbReference>
<dbReference type="AlphaFoldDB" id="A0A835YQH4"/>
<gene>
    <name evidence="2" type="ORF">JKP88DRAFT_247553</name>
</gene>
<dbReference type="SUPFAM" id="SSF160443">
    <property type="entry name" value="SMR domain-like"/>
    <property type="match status" value="1"/>
</dbReference>
<accession>A0A835YQH4</accession>
<dbReference type="OrthoDB" id="3231855at2759"/>
<dbReference type="Proteomes" id="UP000664859">
    <property type="component" value="Unassembled WGS sequence"/>
</dbReference>
<dbReference type="InterPro" id="IPR002625">
    <property type="entry name" value="Smr_dom"/>
</dbReference>
<evidence type="ECO:0000259" key="1">
    <source>
        <dbReference type="PROSITE" id="PS50828"/>
    </source>
</evidence>
<dbReference type="InterPro" id="IPR036063">
    <property type="entry name" value="Smr_dom_sf"/>
</dbReference>
<evidence type="ECO:0000313" key="3">
    <source>
        <dbReference type="Proteomes" id="UP000664859"/>
    </source>
</evidence>
<dbReference type="PROSITE" id="PS50828">
    <property type="entry name" value="SMR"/>
    <property type="match status" value="1"/>
</dbReference>
<feature type="domain" description="Smr" evidence="1">
    <location>
        <begin position="22"/>
        <end position="86"/>
    </location>
</feature>
<name>A0A835YQH4_9STRA</name>
<organism evidence="2 3">
    <name type="scientific">Tribonema minus</name>
    <dbReference type="NCBI Taxonomy" id="303371"/>
    <lineage>
        <taxon>Eukaryota</taxon>
        <taxon>Sar</taxon>
        <taxon>Stramenopiles</taxon>
        <taxon>Ochrophyta</taxon>
        <taxon>PX clade</taxon>
        <taxon>Xanthophyceae</taxon>
        <taxon>Tribonematales</taxon>
        <taxon>Tribonemataceae</taxon>
        <taxon>Tribonema</taxon>
    </lineage>
</organism>
<protein>
    <recommendedName>
        <fullName evidence="1">Smr domain-containing protein</fullName>
    </recommendedName>
</protein>
<sequence>MPFPDITTPDSRCHVDVACQLMLMQVVEPALLRSDSGKVELITGRGLHSPDGKPKTRPRVFAHYRNHPLGFYVDEVTPGTVIVAAGRAWWNARAITWADHVAQAARHRIVEAAMHNSPECRGCYEWLDCVSLFACSTTPWLLPEVQRRLFPGRPQHMPPYHPLAMASPPSPPMPSPLPAPMPYVSSLPFMRGQRYM</sequence>